<evidence type="ECO:0000313" key="2">
    <source>
        <dbReference type="EMBL" id="MAA14361.1"/>
    </source>
</evidence>
<protein>
    <recommendedName>
        <fullName evidence="3">Lipocalin</fullName>
    </recommendedName>
</protein>
<organism evidence="2">
    <name type="scientific">Rhipicephalus zambeziensis</name>
    <dbReference type="NCBI Taxonomy" id="60191"/>
    <lineage>
        <taxon>Eukaryota</taxon>
        <taxon>Metazoa</taxon>
        <taxon>Ecdysozoa</taxon>
        <taxon>Arthropoda</taxon>
        <taxon>Chelicerata</taxon>
        <taxon>Arachnida</taxon>
        <taxon>Acari</taxon>
        <taxon>Parasitiformes</taxon>
        <taxon>Ixodida</taxon>
        <taxon>Ixodoidea</taxon>
        <taxon>Ixodidae</taxon>
        <taxon>Rhipicephalinae</taxon>
        <taxon>Rhipicephalus</taxon>
        <taxon>Rhipicephalus</taxon>
    </lineage>
</organism>
<evidence type="ECO:0008006" key="3">
    <source>
        <dbReference type="Google" id="ProtNLM"/>
    </source>
</evidence>
<dbReference type="EMBL" id="GFPF01003215">
    <property type="protein sequence ID" value="MAA14361.1"/>
    <property type="molecule type" value="Transcribed_RNA"/>
</dbReference>
<dbReference type="AlphaFoldDB" id="A0A224YIN1"/>
<keyword evidence="1" id="KW-0732">Signal</keyword>
<sequence length="214" mass="23785">MDSVCVAVLLTTMLSNLIYCEQAHDFSKLPDKDKFMLGNASELLNSNESLVLYWGANGAMSDNRVCWTSQKYGNSTTGVNHNITFRTNETKLSAGNFTEVSVTGEYIVSPKDKIPTVLLTVHDRRVEGLGGDYTLLAANPACFVMGEIIPKNPRDSKCLFWMREGTSREERSVCDDAVSDNCTSLQGTFYFMSKYKSFCNFSTYRNTTTATTSS</sequence>
<accession>A0A224YIN1</accession>
<evidence type="ECO:0000256" key="1">
    <source>
        <dbReference type="SAM" id="SignalP"/>
    </source>
</evidence>
<feature type="chain" id="PRO_5012443246" description="Lipocalin" evidence="1">
    <location>
        <begin position="21"/>
        <end position="214"/>
    </location>
</feature>
<feature type="signal peptide" evidence="1">
    <location>
        <begin position="1"/>
        <end position="20"/>
    </location>
</feature>
<reference evidence="2" key="1">
    <citation type="journal article" date="2017" name="Parasit. Vectors">
        <title>Sialotranscriptomics of Rhipicephalus zambeziensis reveals intricate expression profiles of secretory proteins and suggests tight temporal transcriptional regulation during blood-feeding.</title>
        <authorList>
            <person name="de Castro M.H."/>
            <person name="de Klerk D."/>
            <person name="Pienaar R."/>
            <person name="Rees D.J.G."/>
            <person name="Mans B.J."/>
        </authorList>
    </citation>
    <scope>NUCLEOTIDE SEQUENCE</scope>
    <source>
        <tissue evidence="2">Salivary glands</tissue>
    </source>
</reference>
<name>A0A224YIN1_9ACAR</name>
<proteinExistence type="predicted"/>
<dbReference type="InterPro" id="IPR012674">
    <property type="entry name" value="Calycin"/>
</dbReference>
<dbReference type="Gene3D" id="2.40.128.20">
    <property type="match status" value="1"/>
</dbReference>